<dbReference type="EMBL" id="JAJNOR010000005">
    <property type="protein sequence ID" value="MCD2493024.1"/>
    <property type="molecule type" value="Genomic_DNA"/>
</dbReference>
<dbReference type="InterPro" id="IPR000253">
    <property type="entry name" value="FHA_dom"/>
</dbReference>
<gene>
    <name evidence="2" type="ORF">LQE92_10350</name>
</gene>
<dbReference type="Proteomes" id="UP001299265">
    <property type="component" value="Unassembled WGS sequence"/>
</dbReference>
<protein>
    <submittedName>
        <fullName evidence="2">FHA domain-containing protein</fullName>
    </submittedName>
</protein>
<evidence type="ECO:0000313" key="2">
    <source>
        <dbReference type="EMBL" id="MCD2493024.1"/>
    </source>
</evidence>
<reference evidence="2 3" key="1">
    <citation type="submission" date="2021-11" db="EMBL/GenBank/DDBJ databases">
        <title>Lacrimispora sp. nov. NSJ-141 isolated from human feces.</title>
        <authorList>
            <person name="Abdugheni R."/>
        </authorList>
    </citation>
    <scope>NUCLEOTIDE SEQUENCE [LARGE SCALE GENOMIC DNA]</scope>
    <source>
        <strain evidence="2 3">NSJ-141</strain>
    </source>
</reference>
<dbReference type="Gene3D" id="2.60.200.20">
    <property type="match status" value="1"/>
</dbReference>
<accession>A0AAP2RK97</accession>
<dbReference type="RefSeq" id="WP_231062886.1">
    <property type="nucleotide sequence ID" value="NZ_JAJNOR010000005.1"/>
</dbReference>
<sequence length="194" mass="21493">MEMKRCPNGHFYDPALYTECPYCQGASANANVNGTSAQPNVGATMPVRQEEGGGYKIPPRQEAQPEEGQKTVAVIQQKTGINPVVGWLVCVDGTEKGKDYHLHSGNNFIGRSSKMDVCLPHDEAVSRENQGIVSYDDRHKAFYAAPGTGQNIIYLNGEPLLMIHELKAFDRLEVGNTTLMFMPLCGEEFQWEKK</sequence>
<dbReference type="CDD" id="cd00060">
    <property type="entry name" value="FHA"/>
    <property type="match status" value="1"/>
</dbReference>
<dbReference type="AlphaFoldDB" id="A0AAP2RK97"/>
<evidence type="ECO:0000259" key="1">
    <source>
        <dbReference type="Pfam" id="PF00498"/>
    </source>
</evidence>
<dbReference type="SUPFAM" id="SSF49879">
    <property type="entry name" value="SMAD/FHA domain"/>
    <property type="match status" value="1"/>
</dbReference>
<evidence type="ECO:0000313" key="3">
    <source>
        <dbReference type="Proteomes" id="UP001299265"/>
    </source>
</evidence>
<keyword evidence="3" id="KW-1185">Reference proteome</keyword>
<feature type="domain" description="FHA" evidence="1">
    <location>
        <begin position="109"/>
        <end position="175"/>
    </location>
</feature>
<organism evidence="2 3">
    <name type="scientific">Lientehia hominis</name>
    <dbReference type="NCBI Taxonomy" id="2897778"/>
    <lineage>
        <taxon>Bacteria</taxon>
        <taxon>Bacillati</taxon>
        <taxon>Bacillota</taxon>
        <taxon>Clostridia</taxon>
        <taxon>Lachnospirales</taxon>
        <taxon>Lachnospiraceae</taxon>
        <taxon>Lientehia</taxon>
    </lineage>
</organism>
<dbReference type="Pfam" id="PF00498">
    <property type="entry name" value="FHA"/>
    <property type="match status" value="1"/>
</dbReference>
<name>A0AAP2RK97_9FIRM</name>
<comment type="caution">
    <text evidence="2">The sequence shown here is derived from an EMBL/GenBank/DDBJ whole genome shotgun (WGS) entry which is preliminary data.</text>
</comment>
<proteinExistence type="predicted"/>
<dbReference type="InterPro" id="IPR008984">
    <property type="entry name" value="SMAD_FHA_dom_sf"/>
</dbReference>